<reference evidence="1" key="1">
    <citation type="submission" date="2023-06" db="EMBL/GenBank/DDBJ databases">
        <title>Genomic of Parafulvivirga corallium.</title>
        <authorList>
            <person name="Wang G."/>
        </authorList>
    </citation>
    <scope>NUCLEOTIDE SEQUENCE</scope>
    <source>
        <strain evidence="1">BMA10</strain>
    </source>
</reference>
<dbReference type="EMBL" id="JAUJEA010000002">
    <property type="protein sequence ID" value="MDN5201324.1"/>
    <property type="molecule type" value="Genomic_DNA"/>
</dbReference>
<gene>
    <name evidence="1" type="ORF">QQ008_08125</name>
</gene>
<name>A0ABT8KKU0_9BACT</name>
<comment type="caution">
    <text evidence="1">The sequence shown here is derived from an EMBL/GenBank/DDBJ whole genome shotgun (WGS) entry which is preliminary data.</text>
</comment>
<accession>A0ABT8KKU0</accession>
<dbReference type="Gene3D" id="3.10.28.20">
    <property type="entry name" value="Acetamidase/Formamidase-like domains"/>
    <property type="match status" value="1"/>
</dbReference>
<dbReference type="PANTHER" id="PTHR31891:SF1">
    <property type="entry name" value="FORMAMIDASE C869.04-RELATED"/>
    <property type="match status" value="1"/>
</dbReference>
<dbReference type="Proteomes" id="UP001172082">
    <property type="component" value="Unassembled WGS sequence"/>
</dbReference>
<dbReference type="Gene3D" id="2.60.120.580">
    <property type="entry name" value="Acetamidase/Formamidase-like domains"/>
    <property type="match status" value="2"/>
</dbReference>
<evidence type="ECO:0000313" key="1">
    <source>
        <dbReference type="EMBL" id="MDN5201324.1"/>
    </source>
</evidence>
<dbReference type="RefSeq" id="WP_346751350.1">
    <property type="nucleotide sequence ID" value="NZ_JAUJEA010000002.1"/>
</dbReference>
<keyword evidence="2" id="KW-1185">Reference proteome</keyword>
<dbReference type="SUPFAM" id="SSF141130">
    <property type="entry name" value="Acetamidase/Formamidase-like"/>
    <property type="match status" value="1"/>
</dbReference>
<dbReference type="PROSITE" id="PS51257">
    <property type="entry name" value="PROKAR_LIPOPROTEIN"/>
    <property type="match status" value="1"/>
</dbReference>
<proteinExistence type="predicted"/>
<dbReference type="InterPro" id="IPR004304">
    <property type="entry name" value="FmdA_AmdA"/>
</dbReference>
<dbReference type="PANTHER" id="PTHR31891">
    <property type="entry name" value="FORMAMIDASE C869.04-RELATED"/>
    <property type="match status" value="1"/>
</dbReference>
<organism evidence="1 2">
    <name type="scientific">Splendidivirga corallicola</name>
    <dbReference type="NCBI Taxonomy" id="3051826"/>
    <lineage>
        <taxon>Bacteria</taxon>
        <taxon>Pseudomonadati</taxon>
        <taxon>Bacteroidota</taxon>
        <taxon>Cytophagia</taxon>
        <taxon>Cytophagales</taxon>
        <taxon>Splendidivirgaceae</taxon>
        <taxon>Splendidivirga</taxon>
    </lineage>
</organism>
<dbReference type="Pfam" id="PF03069">
    <property type="entry name" value="FmdA_AmdA"/>
    <property type="match status" value="2"/>
</dbReference>
<sequence length="349" mass="37744">MKSTTINSKLQYAICILSLGIFGCTEPQTNQSSEEASSDAPIETAIPAITHRLSADQTHNKFSSTIEPVIKVNSGAVVEAYTKEATDGQLNAESGIDDLNKLSFEPIHPLTGPVYVEEAQPGDILAVTLHDIEIGDWGWTAIVPGFGFLADEFTEPYLKTFQINQGDQTVAFSDKIKIPLNPFPGVMGVAPTTDSLLSTIPPRANGGNMDNPYMIAGTTVYFPVFVKGALFSIGDTHAAQGMGEVCGTAIEAPMRIVYEINVIKGDRSITEPEYEDDDYYAVTAFAPTLDEAAKKATRYMVNYLVEVHGMQRNDAYVLCSLTGDLKIAEVVDVPNVLVAMHMPKKVLGI</sequence>
<protein>
    <submittedName>
        <fullName evidence="1">Acetamidase/formamidase family protein</fullName>
    </submittedName>
</protein>
<evidence type="ECO:0000313" key="2">
    <source>
        <dbReference type="Proteomes" id="UP001172082"/>
    </source>
</evidence>